<reference evidence="2 3" key="1">
    <citation type="journal article" date="2020" name="Nature">
        <title>Six reference-quality genomes reveal evolution of bat adaptations.</title>
        <authorList>
            <person name="Jebb D."/>
            <person name="Huang Z."/>
            <person name="Pippel M."/>
            <person name="Hughes G.M."/>
            <person name="Lavrichenko K."/>
            <person name="Devanna P."/>
            <person name="Winkler S."/>
            <person name="Jermiin L.S."/>
            <person name="Skirmuntt E.C."/>
            <person name="Katzourakis A."/>
            <person name="Burkitt-Gray L."/>
            <person name="Ray D.A."/>
            <person name="Sullivan K.A.M."/>
            <person name="Roscito J.G."/>
            <person name="Kirilenko B.M."/>
            <person name="Davalos L.M."/>
            <person name="Corthals A.P."/>
            <person name="Power M.L."/>
            <person name="Jones G."/>
            <person name="Ransome R.D."/>
            <person name="Dechmann D.K.N."/>
            <person name="Locatelli A.G."/>
            <person name="Puechmaille S.J."/>
            <person name="Fedrigo O."/>
            <person name="Jarvis E.D."/>
            <person name="Hiller M."/>
            <person name="Vernes S.C."/>
            <person name="Myers E.W."/>
            <person name="Teeling E.C."/>
        </authorList>
    </citation>
    <scope>NUCLEOTIDE SEQUENCE [LARGE SCALE GENOMIC DNA]</scope>
    <source>
        <strain evidence="2">MRouAeg1</strain>
        <tissue evidence="2">Muscle</tissue>
    </source>
</reference>
<name>A0A7J8HSU7_ROUAE</name>
<comment type="caution">
    <text evidence="2">The sequence shown here is derived from an EMBL/GenBank/DDBJ whole genome shotgun (WGS) entry which is preliminary data.</text>
</comment>
<keyword evidence="3" id="KW-1185">Reference proteome</keyword>
<evidence type="ECO:0000256" key="1">
    <source>
        <dbReference type="SAM" id="MobiDB-lite"/>
    </source>
</evidence>
<feature type="region of interest" description="Disordered" evidence="1">
    <location>
        <begin position="24"/>
        <end position="51"/>
    </location>
</feature>
<accession>A0A7J8HSU7</accession>
<gene>
    <name evidence="2" type="ORF">HJG63_011068</name>
</gene>
<dbReference type="AlphaFoldDB" id="A0A7J8HSU7"/>
<evidence type="ECO:0000313" key="3">
    <source>
        <dbReference type="Proteomes" id="UP000593571"/>
    </source>
</evidence>
<organism evidence="2 3">
    <name type="scientific">Rousettus aegyptiacus</name>
    <name type="common">Egyptian fruit bat</name>
    <name type="synonym">Pteropus aegyptiacus</name>
    <dbReference type="NCBI Taxonomy" id="9407"/>
    <lineage>
        <taxon>Eukaryota</taxon>
        <taxon>Metazoa</taxon>
        <taxon>Chordata</taxon>
        <taxon>Craniata</taxon>
        <taxon>Vertebrata</taxon>
        <taxon>Euteleostomi</taxon>
        <taxon>Mammalia</taxon>
        <taxon>Eutheria</taxon>
        <taxon>Laurasiatheria</taxon>
        <taxon>Chiroptera</taxon>
        <taxon>Yinpterochiroptera</taxon>
        <taxon>Pteropodoidea</taxon>
        <taxon>Pteropodidae</taxon>
        <taxon>Rousettinae</taxon>
        <taxon>Rousettus</taxon>
    </lineage>
</organism>
<dbReference type="EMBL" id="JACASE010000004">
    <property type="protein sequence ID" value="KAF6474959.1"/>
    <property type="molecule type" value="Genomic_DNA"/>
</dbReference>
<sequence>MRSGRSEPHIYAQGEPSAIRSTVDLCGNGSPCDSNHGSAPGPAAGTWGPRVPPTLPPLPRFMLQSASRRGSHQALPLDALHPPVLLSCYLCAEGQALTHLHPKLSVPGFLSTSPLYPRTSVIISKILTKP</sequence>
<evidence type="ECO:0000313" key="2">
    <source>
        <dbReference type="EMBL" id="KAF6474959.1"/>
    </source>
</evidence>
<protein>
    <submittedName>
        <fullName evidence="2">Uncharacterized protein</fullName>
    </submittedName>
</protein>
<proteinExistence type="predicted"/>
<dbReference type="Proteomes" id="UP000593571">
    <property type="component" value="Unassembled WGS sequence"/>
</dbReference>